<evidence type="ECO:0000313" key="3">
    <source>
        <dbReference type="Proteomes" id="UP001208656"/>
    </source>
</evidence>
<keyword evidence="3" id="KW-1185">Reference proteome</keyword>
<dbReference type="EMBL" id="JAOUSE010000026">
    <property type="protein sequence ID" value="MCU9594684.1"/>
    <property type="molecule type" value="Genomic_DNA"/>
</dbReference>
<reference evidence="2 3" key="1">
    <citation type="submission" date="2022-10" db="EMBL/GenBank/DDBJ databases">
        <title>Description of Fervidibacillus gen. nov. in the family Fervidibacillaceae fam. nov. with two species, Fervidibacillus albus sp. nov., and Fervidibacillus halotolerans sp. nov., isolated from tidal flat sediments.</title>
        <authorList>
            <person name="Kwon K.K."/>
            <person name="Yang S.-H."/>
        </authorList>
    </citation>
    <scope>NUCLEOTIDE SEQUENCE [LARGE SCALE GENOMIC DNA]</scope>
    <source>
        <strain evidence="2 3">DSM 23332</strain>
    </source>
</reference>
<feature type="transmembrane region" description="Helical" evidence="1">
    <location>
        <begin position="6"/>
        <end position="25"/>
    </location>
</feature>
<comment type="caution">
    <text evidence="2">The sequence shown here is derived from an EMBL/GenBank/DDBJ whole genome shotgun (WGS) entry which is preliminary data.</text>
</comment>
<protein>
    <submittedName>
        <fullName evidence="2">Sigma-w pathway protein ysdB</fullName>
    </submittedName>
</protein>
<evidence type="ECO:0000256" key="1">
    <source>
        <dbReference type="SAM" id="Phobius"/>
    </source>
</evidence>
<dbReference type="RefSeq" id="WP_173662418.1">
    <property type="nucleotide sequence ID" value="NZ_JAOUSE010000026.1"/>
</dbReference>
<sequence length="139" mass="16377">MGLIIRIVVIALIVLLIYSGIRYILHPKRKLELAHEQKRFYFLDDPNNVRKNFMLTYKGVLFEGEKYLGTTPDAFEVVSIFVFPKNVASLKGLTKSDFKTIEQHIQKYYPKAEIDWKSPIKEFLNNDDNNPDKPWQDER</sequence>
<keyword evidence="1" id="KW-0812">Transmembrane</keyword>
<keyword evidence="1" id="KW-1133">Transmembrane helix</keyword>
<keyword evidence="1" id="KW-0472">Membrane</keyword>
<accession>A0ABT2WG55</accession>
<evidence type="ECO:0000313" key="2">
    <source>
        <dbReference type="EMBL" id="MCU9594684.1"/>
    </source>
</evidence>
<organism evidence="2 3">
    <name type="scientific">Pallidibacillus thermolactis</name>
    <dbReference type="NCBI Taxonomy" id="251051"/>
    <lineage>
        <taxon>Bacteria</taxon>
        <taxon>Bacillati</taxon>
        <taxon>Bacillota</taxon>
        <taxon>Bacilli</taxon>
        <taxon>Bacillales</taxon>
        <taxon>Bacillaceae</taxon>
        <taxon>Pallidibacillus</taxon>
    </lineage>
</organism>
<proteinExistence type="predicted"/>
<name>A0ABT2WG55_9BACI</name>
<gene>
    <name evidence="2" type="ORF">OEV82_09465</name>
</gene>
<dbReference type="Proteomes" id="UP001208656">
    <property type="component" value="Unassembled WGS sequence"/>
</dbReference>